<sequence>MQLKKVLYHIVEDAVIICEVFIRSAAKNADKTFKFNYETTKLP</sequence>
<name>A0A7C4JME7_9CREN</name>
<dbReference type="AlphaFoldDB" id="A0A7C4JME7"/>
<evidence type="ECO:0000313" key="1">
    <source>
        <dbReference type="EMBL" id="HGQ35857.1"/>
    </source>
</evidence>
<evidence type="ECO:0000313" key="2">
    <source>
        <dbReference type="EMBL" id="HGQ65293.1"/>
    </source>
</evidence>
<organism evidence="2">
    <name type="scientific">Ignisphaera aggregans</name>
    <dbReference type="NCBI Taxonomy" id="334771"/>
    <lineage>
        <taxon>Archaea</taxon>
        <taxon>Thermoproteota</taxon>
        <taxon>Thermoprotei</taxon>
        <taxon>Desulfurococcales</taxon>
        <taxon>Desulfurococcaceae</taxon>
        <taxon>Ignisphaera</taxon>
    </lineage>
</organism>
<accession>A0A7C4JME7</accession>
<reference evidence="2" key="1">
    <citation type="journal article" date="2020" name="mSystems">
        <title>Genome- and Community-Level Interaction Insights into Carbon Utilization and Element Cycling Functions of Hydrothermarchaeota in Hydrothermal Sediment.</title>
        <authorList>
            <person name="Zhou Z."/>
            <person name="Liu Y."/>
            <person name="Xu W."/>
            <person name="Pan J."/>
            <person name="Luo Z.H."/>
            <person name="Li M."/>
        </authorList>
    </citation>
    <scope>NUCLEOTIDE SEQUENCE [LARGE SCALE GENOMIC DNA]</scope>
    <source>
        <strain evidence="2">SpSt-637</strain>
        <strain evidence="1">SpSt-667</strain>
    </source>
</reference>
<dbReference type="EMBL" id="DTBD01000085">
    <property type="protein sequence ID" value="HGQ65293.1"/>
    <property type="molecule type" value="Genomic_DNA"/>
</dbReference>
<dbReference type="EMBL" id="DTCK01000024">
    <property type="protein sequence ID" value="HGQ35857.1"/>
    <property type="molecule type" value="Genomic_DNA"/>
</dbReference>
<proteinExistence type="predicted"/>
<protein>
    <submittedName>
        <fullName evidence="2">Uncharacterized protein</fullName>
    </submittedName>
</protein>
<comment type="caution">
    <text evidence="2">The sequence shown here is derived from an EMBL/GenBank/DDBJ whole genome shotgun (WGS) entry which is preliminary data.</text>
</comment>
<gene>
    <name evidence="2" type="ORF">ENU08_08640</name>
    <name evidence="1" type="ORF">ENU41_04160</name>
</gene>